<comment type="similarity">
    <text evidence="1">Belongs to the SIMIBI class G3E GTPase family. ArgK/MeaB subfamily.</text>
</comment>
<reference evidence="3" key="1">
    <citation type="submission" date="2017-06" db="EMBL/GenBank/DDBJ databases">
        <authorList>
            <person name="Varghese N."/>
            <person name="Submissions S."/>
        </authorList>
    </citation>
    <scope>NUCLEOTIDE SEQUENCE [LARGE SCALE GENOMIC DNA]</scope>
    <source>
        <strain evidence="3">5C</strain>
    </source>
</reference>
<organism evidence="2 3">
    <name type="scientific">Belliella buryatensis</name>
    <dbReference type="NCBI Taxonomy" id="1500549"/>
    <lineage>
        <taxon>Bacteria</taxon>
        <taxon>Pseudomonadati</taxon>
        <taxon>Bacteroidota</taxon>
        <taxon>Cytophagia</taxon>
        <taxon>Cytophagales</taxon>
        <taxon>Cyclobacteriaceae</taxon>
        <taxon>Belliella</taxon>
    </lineage>
</organism>
<dbReference type="Gene3D" id="1.20.5.170">
    <property type="match status" value="1"/>
</dbReference>
<dbReference type="NCBIfam" id="NF006958">
    <property type="entry name" value="PRK09435.1"/>
    <property type="match status" value="1"/>
</dbReference>
<dbReference type="SUPFAM" id="SSF52540">
    <property type="entry name" value="P-loop containing nucleoside triphosphate hydrolases"/>
    <property type="match status" value="1"/>
</dbReference>
<dbReference type="InterPro" id="IPR027417">
    <property type="entry name" value="P-loop_NTPase"/>
</dbReference>
<dbReference type="Pfam" id="PF03308">
    <property type="entry name" value="MeaB"/>
    <property type="match status" value="1"/>
</dbReference>
<dbReference type="GO" id="GO:0005525">
    <property type="term" value="F:GTP binding"/>
    <property type="evidence" value="ECO:0007669"/>
    <property type="project" value="InterPro"/>
</dbReference>
<dbReference type="Gene3D" id="3.40.50.300">
    <property type="entry name" value="P-loop containing nucleotide triphosphate hydrolases"/>
    <property type="match status" value="1"/>
</dbReference>
<dbReference type="CDD" id="cd03114">
    <property type="entry name" value="MMAA-like"/>
    <property type="match status" value="1"/>
</dbReference>
<dbReference type="RefSeq" id="WP_089242159.1">
    <property type="nucleotide sequence ID" value="NZ_FZOK01000015.1"/>
</dbReference>
<dbReference type="GO" id="GO:0003924">
    <property type="term" value="F:GTPase activity"/>
    <property type="evidence" value="ECO:0007669"/>
    <property type="project" value="InterPro"/>
</dbReference>
<evidence type="ECO:0000313" key="3">
    <source>
        <dbReference type="Proteomes" id="UP000198480"/>
    </source>
</evidence>
<dbReference type="NCBIfam" id="TIGR00750">
    <property type="entry name" value="lao"/>
    <property type="match status" value="1"/>
</dbReference>
<evidence type="ECO:0000313" key="2">
    <source>
        <dbReference type="EMBL" id="SNS64853.1"/>
    </source>
</evidence>
<accession>A0A239G8S8</accession>
<dbReference type="InterPro" id="IPR005129">
    <property type="entry name" value="GTPase_ArgK"/>
</dbReference>
<dbReference type="Gene3D" id="1.10.287.130">
    <property type="match status" value="1"/>
</dbReference>
<dbReference type="AlphaFoldDB" id="A0A239G8S8"/>
<keyword evidence="3" id="KW-1185">Reference proteome</keyword>
<protein>
    <submittedName>
        <fullName evidence="2">Methylmalonyl-CoA mutase metallochaperone MeaB</fullName>
    </submittedName>
</protein>
<dbReference type="EMBL" id="FZOK01000015">
    <property type="protein sequence ID" value="SNS64853.1"/>
    <property type="molecule type" value="Genomic_DNA"/>
</dbReference>
<evidence type="ECO:0000256" key="1">
    <source>
        <dbReference type="ARBA" id="ARBA00009625"/>
    </source>
</evidence>
<name>A0A239G8S8_9BACT</name>
<dbReference type="OrthoDB" id="9778292at2"/>
<dbReference type="Proteomes" id="UP000198480">
    <property type="component" value="Unassembled WGS sequence"/>
</dbReference>
<proteinExistence type="inferred from homology"/>
<dbReference type="PANTHER" id="PTHR23408">
    <property type="entry name" value="METHYLMALONYL-COA MUTASE"/>
    <property type="match status" value="1"/>
</dbReference>
<dbReference type="PANTHER" id="PTHR23408:SF3">
    <property type="entry name" value="METHYLMALONIC ACIDURIA TYPE A PROTEIN, MITOCHONDRIAL"/>
    <property type="match status" value="1"/>
</dbReference>
<gene>
    <name evidence="2" type="ORF">SAMN06295967_11518</name>
</gene>
<dbReference type="GO" id="GO:0005737">
    <property type="term" value="C:cytoplasm"/>
    <property type="evidence" value="ECO:0007669"/>
    <property type="project" value="TreeGrafter"/>
</dbReference>
<sequence>MRKRNRLSAQAYIDGVLRGDRVILSQAITLVESALSTDQVLAEEVMDAVLPHAGKSIRIGITGVPGVGKSTFIEKFGWLVIEQGYKLAVLAVDPSSQSSRGSILGDKTRMEKLSIDKRAYIRPSPSGTTLGGVSARTREAMLLCEAAGFDVVFIETVGVGQSEIAVKGMVDFFLLLMLAGAGDELQGIKKGIIEMCDALVINKADGENKETAKRAKREYANALHLFPAKESSWYPKVTTCSGLSGEGLPEIWQMIQKYRDLVSRNGFFEFNRAEQRANWMQEHVKYLLETNFYNDMAIKEDLNESLADIKSGKVSAIKKARALVQLFMNQIKPK</sequence>